<dbReference type="InterPro" id="IPR059000">
    <property type="entry name" value="ATPase_P-type_domA"/>
</dbReference>
<keyword evidence="3 16" id="KW-1003">Cell membrane</keyword>
<feature type="transmembrane region" description="Helical" evidence="16">
    <location>
        <begin position="256"/>
        <end position="282"/>
    </location>
</feature>
<dbReference type="Gene3D" id="2.70.150.10">
    <property type="entry name" value="Calcium-transporting ATPase, cytoplasmic transduction domain A"/>
    <property type="match status" value="1"/>
</dbReference>
<dbReference type="EMBL" id="QCXQ01000001">
    <property type="protein sequence ID" value="PWG00883.1"/>
    <property type="molecule type" value="Genomic_DNA"/>
</dbReference>
<keyword evidence="11 16" id="KW-1133">Transmembrane helix</keyword>
<keyword evidence="7 16" id="KW-0547">Nucleotide-binding</keyword>
<accession>A0A2V1N1I1</accession>
<dbReference type="SUPFAM" id="SSF81653">
    <property type="entry name" value="Calcium ATPase, transduction domain A"/>
    <property type="match status" value="1"/>
</dbReference>
<evidence type="ECO:0000256" key="5">
    <source>
        <dbReference type="ARBA" id="ARBA00022692"/>
    </source>
</evidence>
<dbReference type="SFLD" id="SFLDG00002">
    <property type="entry name" value="C1.7:_P-type_atpase_like"/>
    <property type="match status" value="1"/>
</dbReference>
<dbReference type="GO" id="GO:0016887">
    <property type="term" value="F:ATP hydrolysis activity"/>
    <property type="evidence" value="ECO:0007669"/>
    <property type="project" value="InterPro"/>
</dbReference>
<dbReference type="Gene3D" id="3.40.1110.10">
    <property type="entry name" value="Calcium-transporting ATPase, cytoplasmic domain N"/>
    <property type="match status" value="1"/>
</dbReference>
<dbReference type="GO" id="GO:0008551">
    <property type="term" value="F:P-type cadmium transporter activity"/>
    <property type="evidence" value="ECO:0007669"/>
    <property type="project" value="UniProtKB-EC"/>
</dbReference>
<feature type="transmembrane region" description="Helical" evidence="16">
    <location>
        <begin position="232"/>
        <end position="250"/>
    </location>
</feature>
<dbReference type="SFLD" id="SFLDF00027">
    <property type="entry name" value="p-type_atpase"/>
    <property type="match status" value="1"/>
</dbReference>
<evidence type="ECO:0000256" key="7">
    <source>
        <dbReference type="ARBA" id="ARBA00022741"/>
    </source>
</evidence>
<feature type="transmembrane region" description="Helical" evidence="16">
    <location>
        <begin position="12"/>
        <end position="28"/>
    </location>
</feature>
<dbReference type="GO" id="GO:0005886">
    <property type="term" value="C:plasma membrane"/>
    <property type="evidence" value="ECO:0007669"/>
    <property type="project" value="UniProtKB-SubCell"/>
</dbReference>
<keyword evidence="13 16" id="KW-0472">Membrane</keyword>
<evidence type="ECO:0000256" key="2">
    <source>
        <dbReference type="ARBA" id="ARBA00006024"/>
    </source>
</evidence>
<evidence type="ECO:0000259" key="17">
    <source>
        <dbReference type="Pfam" id="PF00122"/>
    </source>
</evidence>
<evidence type="ECO:0000313" key="19">
    <source>
        <dbReference type="Proteomes" id="UP000245080"/>
    </source>
</evidence>
<keyword evidence="12" id="KW-0186">Copper</keyword>
<evidence type="ECO:0000256" key="8">
    <source>
        <dbReference type="ARBA" id="ARBA00022796"/>
    </source>
</evidence>
<evidence type="ECO:0000256" key="4">
    <source>
        <dbReference type="ARBA" id="ARBA00022539"/>
    </source>
</evidence>
<feature type="transmembrane region" description="Helical" evidence="16">
    <location>
        <begin position="34"/>
        <end position="55"/>
    </location>
</feature>
<dbReference type="PROSITE" id="PS00154">
    <property type="entry name" value="ATPASE_E1_E2"/>
    <property type="match status" value="1"/>
</dbReference>
<dbReference type="PANTHER" id="PTHR48085">
    <property type="entry name" value="CADMIUM/ZINC-TRANSPORTING ATPASE HMA2-RELATED"/>
    <property type="match status" value="1"/>
</dbReference>
<evidence type="ECO:0000256" key="12">
    <source>
        <dbReference type="ARBA" id="ARBA00023008"/>
    </source>
</evidence>
<feature type="transmembrane region" description="Helical" evidence="16">
    <location>
        <begin position="62"/>
        <end position="79"/>
    </location>
</feature>
<dbReference type="Gene3D" id="3.40.50.1000">
    <property type="entry name" value="HAD superfamily/HAD-like"/>
    <property type="match status" value="1"/>
</dbReference>
<dbReference type="SFLD" id="SFLDS00003">
    <property type="entry name" value="Haloacid_Dehalogenase"/>
    <property type="match status" value="1"/>
</dbReference>
<evidence type="ECO:0000256" key="3">
    <source>
        <dbReference type="ARBA" id="ARBA00022475"/>
    </source>
</evidence>
<comment type="subcellular location">
    <subcellularLocation>
        <location evidence="1">Cell membrane</location>
        <topology evidence="1">Multi-pass membrane protein</topology>
    </subcellularLocation>
</comment>
<keyword evidence="8" id="KW-0406">Ion transport</keyword>
<dbReference type="SUPFAM" id="SSF56784">
    <property type="entry name" value="HAD-like"/>
    <property type="match status" value="1"/>
</dbReference>
<proteinExistence type="inferred from homology"/>
<dbReference type="AlphaFoldDB" id="A0A2V1N1I1"/>
<gene>
    <name evidence="18" type="ORF">DCM90_01540</name>
</gene>
<evidence type="ECO:0000256" key="15">
    <source>
        <dbReference type="ARBA" id="ARBA00049338"/>
    </source>
</evidence>
<dbReference type="GO" id="GO:0046872">
    <property type="term" value="F:metal ion binding"/>
    <property type="evidence" value="ECO:0007669"/>
    <property type="project" value="UniProtKB-KW"/>
</dbReference>
<keyword evidence="9 16" id="KW-0067">ATP-binding</keyword>
<dbReference type="InterPro" id="IPR023214">
    <property type="entry name" value="HAD_sf"/>
</dbReference>
<keyword evidence="8" id="KW-0813">Transport</keyword>
<keyword evidence="6 16" id="KW-0479">Metal-binding</keyword>
<protein>
    <recommendedName>
        <fullName evidence="14">Cd(2+)-exporting ATPase</fullName>
        <ecNumber evidence="14">7.2.2.21</ecNumber>
    </recommendedName>
</protein>
<dbReference type="InterPro" id="IPR008250">
    <property type="entry name" value="ATPase_P-typ_transduc_dom_A_sf"/>
</dbReference>
<feature type="transmembrane region" description="Helical" evidence="16">
    <location>
        <begin position="589"/>
        <end position="607"/>
    </location>
</feature>
<dbReference type="OrthoDB" id="9813266at2"/>
<keyword evidence="8" id="KW-0187">Copper transport</keyword>
<comment type="catalytic activity">
    <reaction evidence="15">
        <text>Cd(2+)(in) + ATP + H2O = Cd(2+)(out) + ADP + phosphate + H(+)</text>
        <dbReference type="Rhea" id="RHEA:12132"/>
        <dbReference type="ChEBI" id="CHEBI:15377"/>
        <dbReference type="ChEBI" id="CHEBI:15378"/>
        <dbReference type="ChEBI" id="CHEBI:30616"/>
        <dbReference type="ChEBI" id="CHEBI:43474"/>
        <dbReference type="ChEBI" id="CHEBI:48775"/>
        <dbReference type="ChEBI" id="CHEBI:456216"/>
        <dbReference type="EC" id="7.2.2.21"/>
    </reaction>
</comment>
<dbReference type="InterPro" id="IPR027256">
    <property type="entry name" value="P-typ_ATPase_IB"/>
</dbReference>
<dbReference type="InterPro" id="IPR023298">
    <property type="entry name" value="ATPase_P-typ_TM_dom_sf"/>
</dbReference>
<dbReference type="NCBIfam" id="TIGR01494">
    <property type="entry name" value="ATPase_P-type"/>
    <property type="match status" value="1"/>
</dbReference>
<dbReference type="InterPro" id="IPR036412">
    <property type="entry name" value="HAD-like_sf"/>
</dbReference>
<dbReference type="InterPro" id="IPR023299">
    <property type="entry name" value="ATPase_P-typ_cyto_dom_N"/>
</dbReference>
<dbReference type="Proteomes" id="UP000245080">
    <property type="component" value="Unassembled WGS sequence"/>
</dbReference>
<dbReference type="SUPFAM" id="SSF81665">
    <property type="entry name" value="Calcium ATPase, transmembrane domain M"/>
    <property type="match status" value="1"/>
</dbReference>
<evidence type="ECO:0000256" key="13">
    <source>
        <dbReference type="ARBA" id="ARBA00023136"/>
    </source>
</evidence>
<evidence type="ECO:0000256" key="1">
    <source>
        <dbReference type="ARBA" id="ARBA00004651"/>
    </source>
</evidence>
<dbReference type="RefSeq" id="WP_109249596.1">
    <property type="nucleotide sequence ID" value="NZ_QCXQ01000001.1"/>
</dbReference>
<dbReference type="InterPro" id="IPR051014">
    <property type="entry name" value="Cation_Transport_ATPase_IB"/>
</dbReference>
<evidence type="ECO:0000256" key="9">
    <source>
        <dbReference type="ARBA" id="ARBA00022840"/>
    </source>
</evidence>
<dbReference type="Pfam" id="PF00702">
    <property type="entry name" value="Hydrolase"/>
    <property type="match status" value="1"/>
</dbReference>
<keyword evidence="19" id="KW-1185">Reference proteome</keyword>
<dbReference type="NCBIfam" id="TIGR01511">
    <property type="entry name" value="ATPase-IB1_Cu"/>
    <property type="match status" value="1"/>
</dbReference>
<dbReference type="CDD" id="cd02079">
    <property type="entry name" value="P-type_ATPase_HM"/>
    <property type="match status" value="1"/>
</dbReference>
<dbReference type="InterPro" id="IPR018303">
    <property type="entry name" value="ATPase_P-typ_P_site"/>
</dbReference>
<evidence type="ECO:0000256" key="16">
    <source>
        <dbReference type="RuleBase" id="RU362081"/>
    </source>
</evidence>
<keyword evidence="4" id="KW-0104">Cadmium</keyword>
<organism evidence="18 19">
    <name type="scientific">Levilactobacillus bambusae</name>
    <dbReference type="NCBI Taxonomy" id="2024736"/>
    <lineage>
        <taxon>Bacteria</taxon>
        <taxon>Bacillati</taxon>
        <taxon>Bacillota</taxon>
        <taxon>Bacilli</taxon>
        <taxon>Lactobacillales</taxon>
        <taxon>Lactobacillaceae</taxon>
        <taxon>Levilactobacillus</taxon>
    </lineage>
</organism>
<dbReference type="EC" id="7.2.2.21" evidence="14"/>
<keyword evidence="5 16" id="KW-0812">Transmembrane</keyword>
<comment type="similarity">
    <text evidence="2 16">Belongs to the cation transport ATPase (P-type) (TC 3.A.3) family. Type IB subfamily.</text>
</comment>
<evidence type="ECO:0000313" key="18">
    <source>
        <dbReference type="EMBL" id="PWG00883.1"/>
    </source>
</evidence>
<keyword evidence="10" id="KW-1278">Translocase</keyword>
<dbReference type="InterPro" id="IPR044492">
    <property type="entry name" value="P_typ_ATPase_HD_dom"/>
</dbReference>
<evidence type="ECO:0000256" key="14">
    <source>
        <dbReference type="ARBA" id="ARBA00039103"/>
    </source>
</evidence>
<dbReference type="InterPro" id="IPR001757">
    <property type="entry name" value="P_typ_ATPase"/>
</dbReference>
<evidence type="ECO:0000256" key="11">
    <source>
        <dbReference type="ARBA" id="ARBA00022989"/>
    </source>
</evidence>
<reference evidence="18 19" key="1">
    <citation type="journal article" date="2018" name="Int. J. Syst. Evol. Microbiol.">
        <title>Lactobacillus bambusae sp. nov., isolated from a traditional fermented Ma-bamboo shoots of Taiwan.</title>
        <authorList>
            <person name="Wang L.-T."/>
        </authorList>
    </citation>
    <scope>NUCLEOTIDE SEQUENCE [LARGE SCALE GENOMIC DNA]</scope>
    <source>
        <strain evidence="18 19">BS-W1</strain>
    </source>
</reference>
<dbReference type="PRINTS" id="PR00119">
    <property type="entry name" value="CATATPASE"/>
</dbReference>
<dbReference type="NCBIfam" id="TIGR01525">
    <property type="entry name" value="ATPase-IB_hvy"/>
    <property type="match status" value="1"/>
</dbReference>
<feature type="transmembrane region" description="Helical" evidence="16">
    <location>
        <begin position="564"/>
        <end position="583"/>
    </location>
</feature>
<sequence length="637" mass="67813">MLRWITQHKTQLMISGVFLLGISFSGYLAGWSQLTAICLIAAGIIGELPIAVSAYEALRVRVISIELLVSIAVIGAFIIGEYHEAAIVTLLFLFGGWLEKATLGKTRAAIKELTELAPQTAILLTDQEQHEVDIEEVEVGDLLLVKAGQRVPVDGEITSGTGLLDQSAVTGESDLVKRTQGDSVFAGTTLDNGQLTIVANRVGEETTFGKIIELVEEAQDGQSDQQQFIDRFATYYTPAVLILGILVGVITKNLNLAITILVLGCPGALVIGVPIAMVAGIGNGAKNGILVKGGAEMDRFRQVTTFIFDKTGTLTEGHPSVVNVDRLVPNADDGFKLAATLEQTATHPLGQALIEAFQPVNQEVNQVNVVKGAGITGEVGTEQVAIGNQRLMTQLKITVPQRQIDLSRDWQKNGETVVWVAINGQVTGLMGITDPIRPDVPQALAALRRLGATNLVMMTGDNQATAGAIANQLGIEEVHAGLLPEDKERLVSQYQESGQHVAFVGDGINDSPSLARADVGIAIGSGTDVAIETSGIVLMAANFNSLVHAYGLSQKTMANVTENIGIAVGTVGLLLVGLLIGVVNMASGMFIHELSILLVILNSMRLLKYQTKLDDYQGRSRQLPVQSKVTELKGRKN</sequence>
<dbReference type="PRINTS" id="PR00120">
    <property type="entry name" value="HATPASE"/>
</dbReference>
<dbReference type="Pfam" id="PF00122">
    <property type="entry name" value="E1-E2_ATPase"/>
    <property type="match status" value="1"/>
</dbReference>
<dbReference type="GO" id="GO:0005524">
    <property type="term" value="F:ATP binding"/>
    <property type="evidence" value="ECO:0007669"/>
    <property type="project" value="UniProtKB-UniRule"/>
</dbReference>
<feature type="domain" description="P-type ATPase A" evidence="17">
    <location>
        <begin position="115"/>
        <end position="216"/>
    </location>
</feature>
<dbReference type="GO" id="GO:0006825">
    <property type="term" value="P:copper ion transport"/>
    <property type="evidence" value="ECO:0007669"/>
    <property type="project" value="UniProtKB-KW"/>
</dbReference>
<evidence type="ECO:0000256" key="10">
    <source>
        <dbReference type="ARBA" id="ARBA00022967"/>
    </source>
</evidence>
<evidence type="ECO:0000256" key="6">
    <source>
        <dbReference type="ARBA" id="ARBA00022723"/>
    </source>
</evidence>
<comment type="caution">
    <text evidence="18">The sequence shown here is derived from an EMBL/GenBank/DDBJ whole genome shotgun (WGS) entry which is preliminary data.</text>
</comment>
<name>A0A2V1N1I1_9LACO</name>
<feature type="transmembrane region" description="Helical" evidence="16">
    <location>
        <begin position="85"/>
        <end position="103"/>
    </location>
</feature>
<dbReference type="PANTHER" id="PTHR48085:SF5">
    <property type="entry name" value="CADMIUM_ZINC-TRANSPORTING ATPASE HMA4-RELATED"/>
    <property type="match status" value="1"/>
</dbReference>
<dbReference type="FunFam" id="2.70.150.10:FF:000020">
    <property type="entry name" value="Copper-exporting P-type ATPase A"/>
    <property type="match status" value="1"/>
</dbReference>